<comment type="subcellular location">
    <subcellularLocation>
        <location evidence="2">Cytoplasm</location>
        <location evidence="2">Cytosol</location>
    </subcellularLocation>
</comment>
<evidence type="ECO:0000256" key="4">
    <source>
        <dbReference type="ARBA" id="ARBA00007997"/>
    </source>
</evidence>
<evidence type="ECO:0000256" key="15">
    <source>
        <dbReference type="RuleBase" id="RU367090"/>
    </source>
</evidence>
<dbReference type="SMART" id="SM00744">
    <property type="entry name" value="RINGv"/>
    <property type="match status" value="1"/>
</dbReference>
<dbReference type="GO" id="GO:1990112">
    <property type="term" value="C:RQC complex"/>
    <property type="evidence" value="ECO:0007669"/>
    <property type="project" value="UniProtKB-UniRule"/>
</dbReference>
<dbReference type="Pfam" id="PF22958">
    <property type="entry name" value="Ltn1_1st"/>
    <property type="match status" value="1"/>
</dbReference>
<dbReference type="InterPro" id="IPR011989">
    <property type="entry name" value="ARM-like"/>
</dbReference>
<evidence type="ECO:0000256" key="11">
    <source>
        <dbReference type="ARBA" id="ARBA00022771"/>
    </source>
</evidence>
<feature type="compositionally biased region" description="Basic and acidic residues" evidence="16">
    <location>
        <begin position="1"/>
        <end position="10"/>
    </location>
</feature>
<dbReference type="GO" id="GO:0061630">
    <property type="term" value="F:ubiquitin protein ligase activity"/>
    <property type="evidence" value="ECO:0007669"/>
    <property type="project" value="UniProtKB-UniRule"/>
</dbReference>
<dbReference type="Proteomes" id="UP000515123">
    <property type="component" value="Linkage group 4"/>
</dbReference>
<dbReference type="GO" id="GO:0072344">
    <property type="term" value="P:rescue of stalled ribosome"/>
    <property type="evidence" value="ECO:0007669"/>
    <property type="project" value="UniProtKB-UniRule"/>
</dbReference>
<keyword evidence="12 15" id="KW-0833">Ubl conjugation pathway</keyword>
<dbReference type="PROSITE" id="PS50089">
    <property type="entry name" value="ZF_RING_2"/>
    <property type="match status" value="1"/>
</dbReference>
<evidence type="ECO:0000256" key="7">
    <source>
        <dbReference type="ARBA" id="ARBA00022490"/>
    </source>
</evidence>
<gene>
    <name evidence="19" type="primary">LOC109709693</name>
</gene>
<dbReference type="InterPro" id="IPR013083">
    <property type="entry name" value="Znf_RING/FYVE/PHD"/>
</dbReference>
<comment type="similarity">
    <text evidence="4 15">Belongs to the LTN1 family.</text>
</comment>
<keyword evidence="18" id="KW-1185">Reference proteome</keyword>
<evidence type="ECO:0000256" key="6">
    <source>
        <dbReference type="ARBA" id="ARBA00017157"/>
    </source>
</evidence>
<dbReference type="GO" id="GO:0016567">
    <property type="term" value="P:protein ubiquitination"/>
    <property type="evidence" value="ECO:0007669"/>
    <property type="project" value="UniProtKB-UniPathway"/>
</dbReference>
<evidence type="ECO:0000256" key="12">
    <source>
        <dbReference type="ARBA" id="ARBA00022786"/>
    </source>
</evidence>
<keyword evidence="11 14" id="KW-0863">Zinc-finger</keyword>
<feature type="region of interest" description="Disordered" evidence="16">
    <location>
        <begin position="1"/>
        <end position="27"/>
    </location>
</feature>
<dbReference type="InterPro" id="IPR054478">
    <property type="entry name" value="LTN1_UBC"/>
</dbReference>
<dbReference type="PANTHER" id="PTHR12389">
    <property type="entry name" value="ZINC FINGER PROTEIN 294"/>
    <property type="match status" value="1"/>
</dbReference>
<protein>
    <recommendedName>
        <fullName evidence="6 15">E3 ubiquitin-protein ligase listerin</fullName>
        <ecNumber evidence="5 15">2.3.2.27</ecNumber>
    </recommendedName>
    <alternativeName>
        <fullName evidence="15">RING-type E3 ubiquitin transferase listerin</fullName>
    </alternativeName>
</protein>
<dbReference type="GO" id="GO:0008270">
    <property type="term" value="F:zinc ion binding"/>
    <property type="evidence" value="ECO:0007669"/>
    <property type="project" value="UniProtKB-KW"/>
</dbReference>
<organism evidence="18 19">
    <name type="scientific">Ananas comosus</name>
    <name type="common">Pineapple</name>
    <name type="synonym">Ananas ananas</name>
    <dbReference type="NCBI Taxonomy" id="4615"/>
    <lineage>
        <taxon>Eukaryota</taxon>
        <taxon>Viridiplantae</taxon>
        <taxon>Streptophyta</taxon>
        <taxon>Embryophyta</taxon>
        <taxon>Tracheophyta</taxon>
        <taxon>Spermatophyta</taxon>
        <taxon>Magnoliopsida</taxon>
        <taxon>Liliopsida</taxon>
        <taxon>Poales</taxon>
        <taxon>Bromeliaceae</taxon>
        <taxon>Bromelioideae</taxon>
        <taxon>Ananas</taxon>
    </lineage>
</organism>
<dbReference type="Pfam" id="PF13639">
    <property type="entry name" value="zf-RING_2"/>
    <property type="match status" value="1"/>
</dbReference>
<dbReference type="GO" id="GO:0043023">
    <property type="term" value="F:ribosomal large subunit binding"/>
    <property type="evidence" value="ECO:0007669"/>
    <property type="project" value="TreeGrafter"/>
</dbReference>
<sequence length="1934" mass="218104">MGKQKGEAARSKNRPSSSSLAASLLPPGVPSVGFGGYLGSSRVDHASSSEDSVPFSDTDSEIAQNLKRLGRKDPTTKLKALTSLSVLFKHKASEEIVQIVPQWSFEYKKLLHDYNREVRRATHETMSSLVTAIRRGLAPHLKSLMGPWWFSQFDPTPEVSQAARHSFEAAFPASERRLDALMLCVKEIFLYLDENLKLTPQALSDKATPLDELEDMHQRVISSSLLAAATLVDILLGGKLQCLDDENIVSEQKNLSKVRTTTISSAENMFSQHKYFLDFLKSKNPMVRSATYSVLTSYIKHIPHAFNEGSMKVTSPAILGAFQEKDASCHFSMWDMILNFSRKFPHGWSHCNAQKVVLNRFLHFLRNGCYGSKQTSYPVLTLFLESIPIEAVAWEHFVFEFLQNLWAGRNPQHSSAADSSAFFSALKQCFLWVLYNSSRISTEGDVSDRLSLKLVNDILSKLLWRDYLLLGSAENDSRLSDESSARGIKYTYPSSYLQALGRCIVEVLSDIFLNKYSLFNPLCTSFWKDCLEILQQRERLIKFHEHVEQIVGFFVVLDELVPSKGQTWPLDCLARPLVTNSFHAIRSTDTPDVVRLLSVLSEIFGPVNIFSNIANTTASSDEESKMKNFLQAFNDVFIPWCLDGNNRSSSLKLDLLLALIQEEYFIDQWYSIISFATEQQIFFETDVQTSQSFDQIEVLALLFEKVRERIGSNKSYNLQKNGSQPEHWRHKLLDSAAISIAYKSHSRVSDARFLRAVLGGSIRDDQICFLSREAVIIVLRHILKSLTSVLTVSTFGWAKFSCSLLFGAESENLMHSQETSLSTRYEMARFAFEVLEGSIFCLKIIEEEYTLVPSILAALFIIDWESSMVSSLACEDNGIEFCKDAADVSQLGEETYPMLTLGGKISAFRRKMGQAFSTSLNLGILSRLGNILVQTIRFAVFETSELSSDRVADLCSQWVLNVVQTICHNHTQLQILLDNLLSEGESWPFWVRPFFHDKSRSASLQYESVRIFKSPQEVRHARFVSFVDKLISSLGASKLIVGIPETPHSMESSSVEIASSYSFSRAWLAAEMLCSWKWQGGSALRSFLPSLISSIKSETLSHGILIMTSIVDILLDGAVMNGTRSRWIFFNAWSLSDDEVEKIQDNFLRALVTFLLSIYVKDKLWRKCDALAFFERLTNVLFSSATVNRPYLRVVPFILSVIIPALFRSSEYEQSNDDDLLRYDLVNKRSSEYEQSNDDDPLRYDLVNKSILNWLQTAISCHPVGSGESSEEDLEDWFQLVLSCYPLRMMEKVAKYEVELQRDICHPESSLLLSLFRKYQKLYEDTAASEILVNGETISKSVQMIGAKLTAVSVGYCWQEFEESDWTFVLDRSHRWIESSVLLMEEIAENIDEAVINYRATAELEATLEKLSLTVHSLDPLPISIANAALIILCLLSKLVELQKATNVEISQTPGLERWADTKDRMMGSILRLFFATGVAEAIASSCSEEASSVVASNRRNYTQFWGLVASFVTSSPHHVISSAMESMELWGLSKGSVSSLYAILFSSQPIPSMQFAAYTLLTYEPICQLSLVKESSLEAAGSTVQESDFLKKFESPLVEPFCLRDEISFVIHKPTAELLEMDLISQDRVNFFIAWALLLTHLNSLPSSSTARERLIQYVQDSVSSAILDCLFQHIPLKKGTVNAKKKKDAELVPEASSASSASVNAISKCYIYYYVESLWPTGTEQMASLAGALYGMMIRLLPSYVRNWFSGLRDRSLSSAVESFTKEWCSPPLLMDELSKVKEIVVADENFSVTVSKSAYEIVATYKKEETGMDLVIRLPNCYPLRPVDVECTRSLGISEVKQRKWLLSLTAFVRNQNGAIAEAICTWKSNFDQEFEGVEECPICYSIIHTTNHSLPRLACKTCKHKFHSACLYKWFSTSHKSTCPLCQTPF</sequence>
<name>A0A6P5F289_ANACO</name>
<dbReference type="SMART" id="SM00184">
    <property type="entry name" value="RING"/>
    <property type="match status" value="1"/>
</dbReference>
<proteinExistence type="inferred from homology"/>
<dbReference type="Gramene" id="Aco011116.1.mrna1">
    <property type="protein sequence ID" value="Aco011116.1.mrna1"/>
    <property type="gene ID" value="Aco011116.1.path1"/>
</dbReference>
<evidence type="ECO:0000256" key="8">
    <source>
        <dbReference type="ARBA" id="ARBA00022679"/>
    </source>
</evidence>
<accession>A0A6P5F289</accession>
<dbReference type="Gene3D" id="3.30.40.10">
    <property type="entry name" value="Zinc/RING finger domain, C3HC4 (zinc finger)"/>
    <property type="match status" value="1"/>
</dbReference>
<dbReference type="InterPro" id="IPR001841">
    <property type="entry name" value="Znf_RING"/>
</dbReference>
<dbReference type="InterPro" id="IPR016024">
    <property type="entry name" value="ARM-type_fold"/>
</dbReference>
<dbReference type="OrthoDB" id="6108at2759"/>
<reference evidence="19" key="2">
    <citation type="submission" date="2025-08" db="UniProtKB">
        <authorList>
            <consortium name="RefSeq"/>
        </authorList>
    </citation>
    <scope>IDENTIFICATION</scope>
    <source>
        <tissue evidence="19">Leaf</tissue>
    </source>
</reference>
<dbReference type="EC" id="2.3.2.27" evidence="5 15"/>
<feature type="compositionally biased region" description="Low complexity" evidence="16">
    <location>
        <begin position="15"/>
        <end position="26"/>
    </location>
</feature>
<evidence type="ECO:0000313" key="18">
    <source>
        <dbReference type="Proteomes" id="UP000515123"/>
    </source>
</evidence>
<dbReference type="FunFam" id="3.30.40.10:FF:000038">
    <property type="entry name" value="E3 ubiquitin-protein ligase listerin"/>
    <property type="match status" value="1"/>
</dbReference>
<dbReference type="Pfam" id="PF23009">
    <property type="entry name" value="UBC_like"/>
    <property type="match status" value="1"/>
</dbReference>
<dbReference type="InterPro" id="IPR039804">
    <property type="entry name" value="RING-CH-C4HC3_LTN1"/>
</dbReference>
<dbReference type="SUPFAM" id="SSF57850">
    <property type="entry name" value="RING/U-box"/>
    <property type="match status" value="1"/>
</dbReference>
<dbReference type="InterPro" id="IPR054477">
    <property type="entry name" value="LTN1_E3_ligase_6th"/>
</dbReference>
<keyword evidence="8 15" id="KW-0808">Transferase</keyword>
<keyword evidence="10" id="KW-0677">Repeat</keyword>
<dbReference type="Pfam" id="PF22999">
    <property type="entry name" value="LTN1_E3_ligase_6th"/>
    <property type="match status" value="1"/>
</dbReference>
<dbReference type="UniPathway" id="UPA00143"/>
<comment type="subunit">
    <text evidence="15">Component of the ribosome quality control complex (RQC).</text>
</comment>
<dbReference type="InterPro" id="IPR011016">
    <property type="entry name" value="Znf_RING-CH"/>
</dbReference>
<dbReference type="Gene3D" id="1.25.10.10">
    <property type="entry name" value="Leucine-rich Repeat Variant"/>
    <property type="match status" value="1"/>
</dbReference>
<dbReference type="GeneID" id="109709693"/>
<dbReference type="InterPro" id="IPR054476">
    <property type="entry name" value="Ltn1_N"/>
</dbReference>
<comment type="pathway">
    <text evidence="3 15">Protein modification; protein ubiquitination.</text>
</comment>
<evidence type="ECO:0000256" key="3">
    <source>
        <dbReference type="ARBA" id="ARBA00004906"/>
    </source>
</evidence>
<keyword evidence="9 15" id="KW-0479">Metal-binding</keyword>
<evidence type="ECO:0000256" key="10">
    <source>
        <dbReference type="ARBA" id="ARBA00022737"/>
    </source>
</evidence>
<evidence type="ECO:0000259" key="17">
    <source>
        <dbReference type="PROSITE" id="PS50089"/>
    </source>
</evidence>
<dbReference type="GO" id="GO:1990116">
    <property type="term" value="P:ribosome-associated ubiquitin-dependent protein catabolic process"/>
    <property type="evidence" value="ECO:0007669"/>
    <property type="project" value="UniProtKB-UniRule"/>
</dbReference>
<reference evidence="18" key="1">
    <citation type="journal article" date="2015" name="Nat. Genet.">
        <title>The pineapple genome and the evolution of CAM photosynthesis.</title>
        <authorList>
            <person name="Ming R."/>
            <person name="VanBuren R."/>
            <person name="Wai C.M."/>
            <person name="Tang H."/>
            <person name="Schatz M.C."/>
            <person name="Bowers J.E."/>
            <person name="Lyons E."/>
            <person name="Wang M.L."/>
            <person name="Chen J."/>
            <person name="Biggers E."/>
            <person name="Zhang J."/>
            <person name="Huang L."/>
            <person name="Zhang L."/>
            <person name="Miao W."/>
            <person name="Zhang J."/>
            <person name="Ye Z."/>
            <person name="Miao C."/>
            <person name="Lin Z."/>
            <person name="Wang H."/>
            <person name="Zhou H."/>
            <person name="Yim W.C."/>
            <person name="Priest H.D."/>
            <person name="Zheng C."/>
            <person name="Woodhouse M."/>
            <person name="Edger P.P."/>
            <person name="Guyot R."/>
            <person name="Guo H.B."/>
            <person name="Guo H."/>
            <person name="Zheng G."/>
            <person name="Singh R."/>
            <person name="Sharma A."/>
            <person name="Min X."/>
            <person name="Zheng Y."/>
            <person name="Lee H."/>
            <person name="Gurtowski J."/>
            <person name="Sedlazeck F.J."/>
            <person name="Harkess A."/>
            <person name="McKain M.R."/>
            <person name="Liao Z."/>
            <person name="Fang J."/>
            <person name="Liu J."/>
            <person name="Zhang X."/>
            <person name="Zhang Q."/>
            <person name="Hu W."/>
            <person name="Qin Y."/>
            <person name="Wang K."/>
            <person name="Chen L.Y."/>
            <person name="Shirley N."/>
            <person name="Lin Y.R."/>
            <person name="Liu L.Y."/>
            <person name="Hernandez A.G."/>
            <person name="Wright C.L."/>
            <person name="Bulone V."/>
            <person name="Tuskan G.A."/>
            <person name="Heath K."/>
            <person name="Zee F."/>
            <person name="Moore P.H."/>
            <person name="Sunkar R."/>
            <person name="Leebens-Mack J.H."/>
            <person name="Mockler T."/>
            <person name="Bennetzen J.L."/>
            <person name="Freeling M."/>
            <person name="Sankoff D."/>
            <person name="Paterson A.H."/>
            <person name="Zhu X."/>
            <person name="Yang X."/>
            <person name="Smith J.A."/>
            <person name="Cushman J.C."/>
            <person name="Paull R.E."/>
            <person name="Yu Q."/>
        </authorList>
    </citation>
    <scope>NUCLEOTIDE SEQUENCE [LARGE SCALE GENOMIC DNA]</scope>
    <source>
        <strain evidence="18">cv. F153</strain>
    </source>
</reference>
<dbReference type="PANTHER" id="PTHR12389:SF0">
    <property type="entry name" value="E3 UBIQUITIN-PROTEIN LIGASE LISTERIN"/>
    <property type="match status" value="1"/>
</dbReference>
<evidence type="ECO:0000313" key="19">
    <source>
        <dbReference type="RefSeq" id="XP_020087608.1"/>
    </source>
</evidence>
<comment type="catalytic activity">
    <reaction evidence="1 15">
        <text>S-ubiquitinyl-[E2 ubiquitin-conjugating enzyme]-L-cysteine + [acceptor protein]-L-lysine = [E2 ubiquitin-conjugating enzyme]-L-cysteine + N(6)-ubiquitinyl-[acceptor protein]-L-lysine.</text>
        <dbReference type="EC" id="2.3.2.27"/>
    </reaction>
</comment>
<evidence type="ECO:0000256" key="2">
    <source>
        <dbReference type="ARBA" id="ARBA00004514"/>
    </source>
</evidence>
<keyword evidence="13 15" id="KW-0862">Zinc</keyword>
<evidence type="ECO:0000256" key="16">
    <source>
        <dbReference type="SAM" id="MobiDB-lite"/>
    </source>
</evidence>
<evidence type="ECO:0000256" key="13">
    <source>
        <dbReference type="ARBA" id="ARBA00022833"/>
    </source>
</evidence>
<dbReference type="SUPFAM" id="SSF48371">
    <property type="entry name" value="ARM repeat"/>
    <property type="match status" value="1"/>
</dbReference>
<evidence type="ECO:0000256" key="9">
    <source>
        <dbReference type="ARBA" id="ARBA00022723"/>
    </source>
</evidence>
<comment type="function">
    <text evidence="15">E3 ubiquitin-protein ligase. Component of the ribosome quality control complex (RQC), a ribosome-associated complex that mediates ubiquitination and extraction of incompletely synthesized nascent chains for proteasomal degradation.</text>
</comment>
<evidence type="ECO:0000256" key="14">
    <source>
        <dbReference type="PROSITE-ProRule" id="PRU00175"/>
    </source>
</evidence>
<dbReference type="InterPro" id="IPR039795">
    <property type="entry name" value="LTN1/Rkr1"/>
</dbReference>
<feature type="domain" description="RING-type" evidence="17">
    <location>
        <begin position="1884"/>
        <end position="1931"/>
    </location>
</feature>
<dbReference type="RefSeq" id="XP_020087608.1">
    <property type="nucleotide sequence ID" value="XM_020232019.1"/>
</dbReference>
<keyword evidence="7" id="KW-0963">Cytoplasm</keyword>
<dbReference type="GO" id="GO:0005829">
    <property type="term" value="C:cytosol"/>
    <property type="evidence" value="ECO:0007669"/>
    <property type="project" value="UniProtKB-SubCell"/>
</dbReference>
<dbReference type="CDD" id="cd16491">
    <property type="entry name" value="RING-CH-C4HC3_LTN1"/>
    <property type="match status" value="1"/>
</dbReference>
<evidence type="ECO:0000256" key="1">
    <source>
        <dbReference type="ARBA" id="ARBA00000900"/>
    </source>
</evidence>
<evidence type="ECO:0000256" key="5">
    <source>
        <dbReference type="ARBA" id="ARBA00012483"/>
    </source>
</evidence>